<sequence length="104" mass="12251">MIKLEINNAEYIAQLEEARLSADNPRGYLFMDIFFSDPRFDKNTFEMKNVRKEPMRTYMTEAVARDLFEKLGRYFNHKNMVLTSKNIKNLCSLSNLKPSFSLVT</sequence>
<evidence type="ECO:0000313" key="1">
    <source>
        <dbReference type="EMBL" id="QLJ20609.1"/>
    </source>
</evidence>
<protein>
    <submittedName>
        <fullName evidence="1">Uncharacterized protein</fullName>
    </submittedName>
</protein>
<dbReference type="AlphaFoldDB" id="A0A7D5W6L8"/>
<reference evidence="1" key="1">
    <citation type="submission" date="2020-07" db="EMBL/GenBank/DDBJ databases">
        <title>Hypervirulent multi-drug resistant Proteus mirabilis strain with mosaic plasmid.</title>
        <authorList>
            <person name="Shelenkov A."/>
            <person name="Mikhaylova Y.V."/>
            <person name="Yanushevich Y.G."/>
            <person name="Petrova L."/>
            <person name="Fomina V."/>
            <person name="Zamyatin M."/>
            <person name="Shagin D."/>
        </authorList>
    </citation>
    <scope>NUCLEOTIDE SEQUENCE</scope>
    <source>
        <strain evidence="1">CriePir89</strain>
    </source>
</reference>
<dbReference type="EMBL" id="CP059056">
    <property type="protein sequence ID" value="QLJ20609.1"/>
    <property type="molecule type" value="Genomic_DNA"/>
</dbReference>
<proteinExistence type="predicted"/>
<organism evidence="1">
    <name type="scientific">Proteus mirabilis</name>
    <dbReference type="NCBI Taxonomy" id="584"/>
    <lineage>
        <taxon>Bacteria</taxon>
        <taxon>Pseudomonadati</taxon>
        <taxon>Pseudomonadota</taxon>
        <taxon>Gammaproteobacteria</taxon>
        <taxon>Enterobacterales</taxon>
        <taxon>Morganellaceae</taxon>
        <taxon>Proteus</taxon>
    </lineage>
</organism>
<dbReference type="RefSeq" id="WP_017628395.1">
    <property type="nucleotide sequence ID" value="NZ_CAXOIC010000009.1"/>
</dbReference>
<gene>
    <name evidence="1" type="ORF">HZ283_07250</name>
</gene>
<accession>A0A7D5W6L8</accession>
<dbReference type="KEGG" id="pvl:AOB99_06535"/>
<name>A0A7D5W6L8_PROMI</name>